<keyword evidence="1" id="KW-0812">Transmembrane</keyword>
<accession>A0A8S9ZKZ7</accession>
<evidence type="ECO:0000256" key="1">
    <source>
        <dbReference type="SAM" id="Phobius"/>
    </source>
</evidence>
<proteinExistence type="predicted"/>
<evidence type="ECO:0000313" key="3">
    <source>
        <dbReference type="Proteomes" id="UP000605970"/>
    </source>
</evidence>
<sequence length="90" mass="10776">MYFGESCDDIIKNWIILFGLLLHLMDYIMIPYAQSTNTTQQNCFIVEEKWRELMPKRGTLIETNLIKNYNKNFEKIKDKREITSLYFSGI</sequence>
<gene>
    <name evidence="2" type="ORF">Mgra_00006435</name>
</gene>
<evidence type="ECO:0000313" key="2">
    <source>
        <dbReference type="EMBL" id="KAF7634137.1"/>
    </source>
</evidence>
<name>A0A8S9ZKZ7_9BILA</name>
<reference evidence="2" key="1">
    <citation type="journal article" date="2020" name="Ecol. Evol.">
        <title>Genome structure and content of the rice root-knot nematode (Meloidogyne graminicola).</title>
        <authorList>
            <person name="Phan N.T."/>
            <person name="Danchin E.G.J."/>
            <person name="Klopp C."/>
            <person name="Perfus-Barbeoch L."/>
            <person name="Kozlowski D.K."/>
            <person name="Koutsovoulos G.D."/>
            <person name="Lopez-Roques C."/>
            <person name="Bouchez O."/>
            <person name="Zahm M."/>
            <person name="Besnard G."/>
            <person name="Bellafiore S."/>
        </authorList>
    </citation>
    <scope>NUCLEOTIDE SEQUENCE</scope>
    <source>
        <strain evidence="2">VN-18</strain>
    </source>
</reference>
<dbReference type="AlphaFoldDB" id="A0A8S9ZKZ7"/>
<feature type="transmembrane region" description="Helical" evidence="1">
    <location>
        <begin position="12"/>
        <end position="33"/>
    </location>
</feature>
<dbReference type="OrthoDB" id="5887473at2759"/>
<dbReference type="EMBL" id="JABEBT010000063">
    <property type="protein sequence ID" value="KAF7634137.1"/>
    <property type="molecule type" value="Genomic_DNA"/>
</dbReference>
<organism evidence="2 3">
    <name type="scientific">Meloidogyne graminicola</name>
    <dbReference type="NCBI Taxonomy" id="189291"/>
    <lineage>
        <taxon>Eukaryota</taxon>
        <taxon>Metazoa</taxon>
        <taxon>Ecdysozoa</taxon>
        <taxon>Nematoda</taxon>
        <taxon>Chromadorea</taxon>
        <taxon>Rhabditida</taxon>
        <taxon>Tylenchina</taxon>
        <taxon>Tylenchomorpha</taxon>
        <taxon>Tylenchoidea</taxon>
        <taxon>Meloidogynidae</taxon>
        <taxon>Meloidogyninae</taxon>
        <taxon>Meloidogyne</taxon>
    </lineage>
</organism>
<keyword evidence="1" id="KW-0472">Membrane</keyword>
<dbReference type="Proteomes" id="UP000605970">
    <property type="component" value="Unassembled WGS sequence"/>
</dbReference>
<keyword evidence="1" id="KW-1133">Transmembrane helix</keyword>
<keyword evidence="3" id="KW-1185">Reference proteome</keyword>
<protein>
    <submittedName>
        <fullName evidence="2">Uncharacterized protein</fullName>
    </submittedName>
</protein>
<comment type="caution">
    <text evidence="2">The sequence shown here is derived from an EMBL/GenBank/DDBJ whole genome shotgun (WGS) entry which is preliminary data.</text>
</comment>